<evidence type="ECO:0000256" key="1">
    <source>
        <dbReference type="ARBA" id="ARBA00023015"/>
    </source>
</evidence>
<dbReference type="InterPro" id="IPR046335">
    <property type="entry name" value="LacI/GalR-like_sensor"/>
</dbReference>
<dbReference type="InterPro" id="IPR000843">
    <property type="entry name" value="HTH_LacI"/>
</dbReference>
<evidence type="ECO:0000256" key="3">
    <source>
        <dbReference type="ARBA" id="ARBA00023163"/>
    </source>
</evidence>
<dbReference type="InterPro" id="IPR028082">
    <property type="entry name" value="Peripla_BP_I"/>
</dbReference>
<dbReference type="Proteomes" id="UP000315677">
    <property type="component" value="Unassembled WGS sequence"/>
</dbReference>
<dbReference type="RefSeq" id="WP_142062520.1">
    <property type="nucleotide sequence ID" value="NZ_VFPA01000006.1"/>
</dbReference>
<evidence type="ECO:0000256" key="4">
    <source>
        <dbReference type="SAM" id="MobiDB-lite"/>
    </source>
</evidence>
<evidence type="ECO:0000313" key="6">
    <source>
        <dbReference type="EMBL" id="TQM02928.1"/>
    </source>
</evidence>
<feature type="domain" description="HTH lacI-type" evidence="5">
    <location>
        <begin position="23"/>
        <end position="77"/>
    </location>
</feature>
<sequence length="353" mass="37167">MGRAPGAETDDAFSDRPRSTGPARLADVALAAGVSVATVSNVLNWPGKVGAATTERVRQAMEALDYVPHEGAARLRRGSSRSIGLVLPDVANAFYAHMARGAADAAFDHRYTLILCDSADDAEREEGYLAMLAEQRAAGAVVAPLGADTARLLRLRRRGVRLAVVDRAEPTTQSCSVSVDDVRGGRLAVEHLLALGHRDIALVNGALSIRQCADRYEGARQAVAHRPDVRLRQVNVDTMDAASGRAATAGLSGAAAPTAVFGTNDQLAIGVTQALLGGGRRVPDDVAVVGYGDLEIAPYGPVPLTTVAQPVYELGRAAVELMLDEIDQGDRHVHRAKVFAPELVVRQSAPAPR</sequence>
<dbReference type="AlphaFoldDB" id="A0A543D157"/>
<dbReference type="EMBL" id="VFPA01000006">
    <property type="protein sequence ID" value="TQM02928.1"/>
    <property type="molecule type" value="Genomic_DNA"/>
</dbReference>
<dbReference type="SUPFAM" id="SSF53822">
    <property type="entry name" value="Periplasmic binding protein-like I"/>
    <property type="match status" value="1"/>
</dbReference>
<dbReference type="PROSITE" id="PS00356">
    <property type="entry name" value="HTH_LACI_1"/>
    <property type="match status" value="1"/>
</dbReference>
<proteinExistence type="predicted"/>
<dbReference type="PROSITE" id="PS50932">
    <property type="entry name" value="HTH_LACI_2"/>
    <property type="match status" value="1"/>
</dbReference>
<dbReference type="PANTHER" id="PTHR30146">
    <property type="entry name" value="LACI-RELATED TRANSCRIPTIONAL REPRESSOR"/>
    <property type="match status" value="1"/>
</dbReference>
<dbReference type="GO" id="GO:0000976">
    <property type="term" value="F:transcription cis-regulatory region binding"/>
    <property type="evidence" value="ECO:0007669"/>
    <property type="project" value="TreeGrafter"/>
</dbReference>
<keyword evidence="1" id="KW-0805">Transcription regulation</keyword>
<evidence type="ECO:0000256" key="2">
    <source>
        <dbReference type="ARBA" id="ARBA00023125"/>
    </source>
</evidence>
<accession>A0A543D157</accession>
<dbReference type="Gene3D" id="3.40.50.2300">
    <property type="match status" value="2"/>
</dbReference>
<reference evidence="6 7" key="1">
    <citation type="submission" date="2019-06" db="EMBL/GenBank/DDBJ databases">
        <title>Sequencing the genomes of 1000 actinobacteria strains.</title>
        <authorList>
            <person name="Klenk H.-P."/>
        </authorList>
    </citation>
    <scope>NUCLEOTIDE SEQUENCE [LARGE SCALE GENOMIC DNA]</scope>
    <source>
        <strain evidence="6 7">DSM 45301</strain>
    </source>
</reference>
<dbReference type="GO" id="GO:0003700">
    <property type="term" value="F:DNA-binding transcription factor activity"/>
    <property type="evidence" value="ECO:0007669"/>
    <property type="project" value="TreeGrafter"/>
</dbReference>
<organism evidence="6 7">
    <name type="scientific">Pseudonocardia kunmingensis</name>
    <dbReference type="NCBI Taxonomy" id="630975"/>
    <lineage>
        <taxon>Bacteria</taxon>
        <taxon>Bacillati</taxon>
        <taxon>Actinomycetota</taxon>
        <taxon>Actinomycetes</taxon>
        <taxon>Pseudonocardiales</taxon>
        <taxon>Pseudonocardiaceae</taxon>
        <taxon>Pseudonocardia</taxon>
    </lineage>
</organism>
<keyword evidence="7" id="KW-1185">Reference proteome</keyword>
<evidence type="ECO:0000259" key="5">
    <source>
        <dbReference type="PROSITE" id="PS50932"/>
    </source>
</evidence>
<comment type="caution">
    <text evidence="6">The sequence shown here is derived from an EMBL/GenBank/DDBJ whole genome shotgun (WGS) entry which is preliminary data.</text>
</comment>
<dbReference type="InterPro" id="IPR010982">
    <property type="entry name" value="Lambda_DNA-bd_dom_sf"/>
</dbReference>
<dbReference type="Pfam" id="PF00356">
    <property type="entry name" value="LacI"/>
    <property type="match status" value="1"/>
</dbReference>
<keyword evidence="3" id="KW-0804">Transcription</keyword>
<name>A0A543D157_9PSEU</name>
<dbReference type="SUPFAM" id="SSF47413">
    <property type="entry name" value="lambda repressor-like DNA-binding domains"/>
    <property type="match status" value="1"/>
</dbReference>
<dbReference type="CDD" id="cd01392">
    <property type="entry name" value="HTH_LacI"/>
    <property type="match status" value="1"/>
</dbReference>
<evidence type="ECO:0000313" key="7">
    <source>
        <dbReference type="Proteomes" id="UP000315677"/>
    </source>
</evidence>
<dbReference type="Gene3D" id="1.10.260.40">
    <property type="entry name" value="lambda repressor-like DNA-binding domains"/>
    <property type="match status" value="1"/>
</dbReference>
<gene>
    <name evidence="6" type="ORF">FB558_7572</name>
</gene>
<feature type="region of interest" description="Disordered" evidence="4">
    <location>
        <begin position="1"/>
        <end position="20"/>
    </location>
</feature>
<dbReference type="Pfam" id="PF13377">
    <property type="entry name" value="Peripla_BP_3"/>
    <property type="match status" value="1"/>
</dbReference>
<dbReference type="PANTHER" id="PTHR30146:SF109">
    <property type="entry name" value="HTH-TYPE TRANSCRIPTIONAL REGULATOR GALS"/>
    <property type="match status" value="1"/>
</dbReference>
<keyword evidence="2" id="KW-0238">DNA-binding</keyword>
<dbReference type="OrthoDB" id="3657250at2"/>
<dbReference type="SMART" id="SM00354">
    <property type="entry name" value="HTH_LACI"/>
    <property type="match status" value="1"/>
</dbReference>
<protein>
    <submittedName>
        <fullName evidence="6">LacI family transcriptional regulator</fullName>
    </submittedName>
</protein>